<comment type="caution">
    <text evidence="2">The sequence shown here is derived from an EMBL/GenBank/DDBJ whole genome shotgun (WGS) entry which is preliminary data.</text>
</comment>
<reference evidence="2 3" key="1">
    <citation type="journal article" date="2023" name="Sci. Data">
        <title>Genome assembly of the Korean intertidal mud-creeper Batillaria attramentaria.</title>
        <authorList>
            <person name="Patra A.K."/>
            <person name="Ho P.T."/>
            <person name="Jun S."/>
            <person name="Lee S.J."/>
            <person name="Kim Y."/>
            <person name="Won Y.J."/>
        </authorList>
    </citation>
    <scope>NUCLEOTIDE SEQUENCE [LARGE SCALE GENOMIC DNA]</scope>
    <source>
        <strain evidence="2">Wonlab-2016</strain>
    </source>
</reference>
<evidence type="ECO:0000313" key="2">
    <source>
        <dbReference type="EMBL" id="KAK7494628.1"/>
    </source>
</evidence>
<gene>
    <name evidence="2" type="ORF">BaRGS_00014026</name>
</gene>
<dbReference type="EMBL" id="JACVVK020000081">
    <property type="protein sequence ID" value="KAK7494628.1"/>
    <property type="molecule type" value="Genomic_DNA"/>
</dbReference>
<sequence>MAHSEGKPEVPEGYLGQQPKFAEIGLECVSHKEAEFTIPTDNEVEIKIRSPVPLKSTFNLIQCRTEKEFPEYVFTQTQKDIISFVITFPEHGWYKFQIFATPTTDDGKSLPNVFNYLIDCKRALKAVYPFPKQYAPWRNGCYLYSPLVLNSSSRLHNVNFKALIPGANQVAVVAAGEWFQLKKGSGDAWEGTASLDKHRNKNVKVTLNACFGDDDTKFATLLEYVV</sequence>
<dbReference type="AlphaFoldDB" id="A0ABD0L5X9"/>
<dbReference type="PANTHER" id="PTHR47020">
    <property type="entry name" value="HILLARIN"/>
    <property type="match status" value="1"/>
</dbReference>
<dbReference type="InterPro" id="IPR056564">
    <property type="entry name" value="Ig-like_KY"/>
</dbReference>
<evidence type="ECO:0000259" key="1">
    <source>
        <dbReference type="Pfam" id="PF23265"/>
    </source>
</evidence>
<dbReference type="Proteomes" id="UP001519460">
    <property type="component" value="Unassembled WGS sequence"/>
</dbReference>
<dbReference type="Pfam" id="PF23265">
    <property type="entry name" value="Ig-like_KY"/>
    <property type="match status" value="1"/>
</dbReference>
<organism evidence="2 3">
    <name type="scientific">Batillaria attramentaria</name>
    <dbReference type="NCBI Taxonomy" id="370345"/>
    <lineage>
        <taxon>Eukaryota</taxon>
        <taxon>Metazoa</taxon>
        <taxon>Spiralia</taxon>
        <taxon>Lophotrochozoa</taxon>
        <taxon>Mollusca</taxon>
        <taxon>Gastropoda</taxon>
        <taxon>Caenogastropoda</taxon>
        <taxon>Sorbeoconcha</taxon>
        <taxon>Cerithioidea</taxon>
        <taxon>Batillariidae</taxon>
        <taxon>Batillaria</taxon>
    </lineage>
</organism>
<dbReference type="PANTHER" id="PTHR47020:SF1">
    <property type="entry name" value="HILLARIN"/>
    <property type="match status" value="1"/>
</dbReference>
<protein>
    <recommendedName>
        <fullName evidence="1">KY-like immunoglobulin-like domain-containing protein</fullName>
    </recommendedName>
</protein>
<proteinExistence type="predicted"/>
<keyword evidence="3" id="KW-1185">Reference proteome</keyword>
<dbReference type="InterPro" id="IPR053041">
    <property type="entry name" value="Transglut-like_Superfamily_Mod"/>
</dbReference>
<accession>A0ABD0L5X9</accession>
<feature type="domain" description="KY-like immunoglobulin-like" evidence="1">
    <location>
        <begin position="11"/>
        <end position="131"/>
    </location>
</feature>
<evidence type="ECO:0000313" key="3">
    <source>
        <dbReference type="Proteomes" id="UP001519460"/>
    </source>
</evidence>
<name>A0ABD0L5X9_9CAEN</name>